<keyword evidence="1" id="KW-1133">Transmembrane helix</keyword>
<name>A0A8C7J0I3_ONCKI</name>
<accession>A0A8C7J0I3</accession>
<organism evidence="2 3">
    <name type="scientific">Oncorhynchus kisutch</name>
    <name type="common">Coho salmon</name>
    <name type="synonym">Salmo kisutch</name>
    <dbReference type="NCBI Taxonomy" id="8019"/>
    <lineage>
        <taxon>Eukaryota</taxon>
        <taxon>Metazoa</taxon>
        <taxon>Chordata</taxon>
        <taxon>Craniata</taxon>
        <taxon>Vertebrata</taxon>
        <taxon>Euteleostomi</taxon>
        <taxon>Actinopterygii</taxon>
        <taxon>Neopterygii</taxon>
        <taxon>Teleostei</taxon>
        <taxon>Protacanthopterygii</taxon>
        <taxon>Salmoniformes</taxon>
        <taxon>Salmonidae</taxon>
        <taxon>Salmoninae</taxon>
        <taxon>Oncorhynchus</taxon>
    </lineage>
</organism>
<evidence type="ECO:0000313" key="3">
    <source>
        <dbReference type="Proteomes" id="UP000694557"/>
    </source>
</evidence>
<reference evidence="2" key="2">
    <citation type="submission" date="2025-09" db="UniProtKB">
        <authorList>
            <consortium name="Ensembl"/>
        </authorList>
    </citation>
    <scope>IDENTIFICATION</scope>
</reference>
<reference evidence="2" key="1">
    <citation type="submission" date="2025-08" db="UniProtKB">
        <authorList>
            <consortium name="Ensembl"/>
        </authorList>
    </citation>
    <scope>IDENTIFICATION</scope>
</reference>
<proteinExistence type="predicted"/>
<dbReference type="Proteomes" id="UP000694557">
    <property type="component" value="Unassembled WGS sequence"/>
</dbReference>
<feature type="transmembrane region" description="Helical" evidence="1">
    <location>
        <begin position="42"/>
        <end position="61"/>
    </location>
</feature>
<keyword evidence="1" id="KW-0812">Transmembrane</keyword>
<evidence type="ECO:0000256" key="1">
    <source>
        <dbReference type="SAM" id="Phobius"/>
    </source>
</evidence>
<dbReference type="Ensembl" id="ENSOKIT00005086934.1">
    <property type="protein sequence ID" value="ENSOKIP00005081498.1"/>
    <property type="gene ID" value="ENSOKIG00005035270.1"/>
</dbReference>
<evidence type="ECO:0000313" key="2">
    <source>
        <dbReference type="Ensembl" id="ENSOKIP00005081498.1"/>
    </source>
</evidence>
<keyword evidence="1" id="KW-0472">Membrane</keyword>
<dbReference type="AlphaFoldDB" id="A0A8C7J0I3"/>
<keyword evidence="3" id="KW-1185">Reference proteome</keyword>
<protein>
    <submittedName>
        <fullName evidence="2">Uncharacterized protein</fullName>
    </submittedName>
</protein>
<sequence length="136" mass="14350">MSSLLSSPLLSSPLLSSPLLSSPLLSSPLLSSPLLSSPLLSSPLLSTVSINCCVFMLFLFLSELKGFIATEINDLTIVVLSLSLSPVVGLDIQDEMGHHEVGHIDNSMKVLLNHGYGCQCCSLTTQGGVSTGSWNF</sequence>